<proteinExistence type="predicted"/>
<protein>
    <submittedName>
        <fullName evidence="1">Uncharacterized protein</fullName>
    </submittedName>
</protein>
<organism evidence="1 2">
    <name type="scientific">Agaricus bisporus var. burnettii</name>
    <dbReference type="NCBI Taxonomy" id="192524"/>
    <lineage>
        <taxon>Eukaryota</taxon>
        <taxon>Fungi</taxon>
        <taxon>Dikarya</taxon>
        <taxon>Basidiomycota</taxon>
        <taxon>Agaricomycotina</taxon>
        <taxon>Agaricomycetes</taxon>
        <taxon>Agaricomycetidae</taxon>
        <taxon>Agaricales</taxon>
        <taxon>Agaricineae</taxon>
        <taxon>Agaricaceae</taxon>
        <taxon>Agaricus</taxon>
    </lineage>
</organism>
<dbReference type="Proteomes" id="UP000629468">
    <property type="component" value="Unassembled WGS sequence"/>
</dbReference>
<sequence length="90" mass="10538">MAFLGLAPLHFPDQKPHFIGYGRSQIHDKTELARSSETIVMLITCSYHSMGTMKCIWPTFRRLRCAKWRRPFGRSGRAAQRRMWSTTRPL</sequence>
<reference evidence="1 2" key="1">
    <citation type="journal article" name="Sci. Rep.">
        <title>Telomere-to-telomere assembled and centromere annotated genomes of the two main subspecies of the button mushroom Agaricus bisporus reveal especially polymorphic chromosome ends.</title>
        <authorList>
            <person name="Sonnenberg A.S.M."/>
            <person name="Sedaghat-Telgerd N."/>
            <person name="Lavrijssen B."/>
            <person name="Ohm R.A."/>
            <person name="Hendrickx P.M."/>
            <person name="Scholtmeijer K."/>
            <person name="Baars J.J.P."/>
            <person name="van Peer A."/>
        </authorList>
    </citation>
    <scope>NUCLEOTIDE SEQUENCE [LARGE SCALE GENOMIC DNA]</scope>
    <source>
        <strain evidence="1 2">H119_p4</strain>
    </source>
</reference>
<name>A0A8H7KL29_AGABI</name>
<accession>A0A8H7KL29</accession>
<evidence type="ECO:0000313" key="2">
    <source>
        <dbReference type="Proteomes" id="UP000629468"/>
    </source>
</evidence>
<evidence type="ECO:0000313" key="1">
    <source>
        <dbReference type="EMBL" id="KAF7784302.1"/>
    </source>
</evidence>
<dbReference type="AlphaFoldDB" id="A0A8H7KL29"/>
<gene>
    <name evidence="1" type="ORF">Agabi119p4_467</name>
</gene>
<comment type="caution">
    <text evidence="1">The sequence shown here is derived from an EMBL/GenBank/DDBJ whole genome shotgun (WGS) entry which is preliminary data.</text>
</comment>
<dbReference type="EMBL" id="JABXXO010000001">
    <property type="protein sequence ID" value="KAF7784302.1"/>
    <property type="molecule type" value="Genomic_DNA"/>
</dbReference>